<keyword evidence="2" id="KW-1185">Reference proteome</keyword>
<comment type="caution">
    <text evidence="1">The sequence shown here is derived from an EMBL/GenBank/DDBJ whole genome shotgun (WGS) entry which is preliminary data.</text>
</comment>
<accession>A0A2N5XNP4</accession>
<sequence>MHVWSWRAYTLAVSNKEETLSPFSCQAGKIQSEMQNPAFSDRVSTDSNVRQRLATQISDSG</sequence>
<evidence type="ECO:0000313" key="1">
    <source>
        <dbReference type="EMBL" id="PLW76123.1"/>
    </source>
</evidence>
<protein>
    <submittedName>
        <fullName evidence="1">Uncharacterized protein</fullName>
    </submittedName>
</protein>
<organism evidence="1 2">
    <name type="scientific">Cohaesibacter celericrescens</name>
    <dbReference type="NCBI Taxonomy" id="2067669"/>
    <lineage>
        <taxon>Bacteria</taxon>
        <taxon>Pseudomonadati</taxon>
        <taxon>Pseudomonadota</taxon>
        <taxon>Alphaproteobacteria</taxon>
        <taxon>Hyphomicrobiales</taxon>
        <taxon>Cohaesibacteraceae</taxon>
    </lineage>
</organism>
<dbReference type="AlphaFoldDB" id="A0A2N5XNP4"/>
<dbReference type="EMBL" id="PKUQ01000031">
    <property type="protein sequence ID" value="PLW76123.1"/>
    <property type="molecule type" value="Genomic_DNA"/>
</dbReference>
<gene>
    <name evidence="1" type="ORF">C0081_14485</name>
</gene>
<reference evidence="1 2" key="1">
    <citation type="submission" date="2018-01" db="EMBL/GenBank/DDBJ databases">
        <title>The draft genome sequence of Cohaesibacter sp. H1304.</title>
        <authorList>
            <person name="Wang N.-N."/>
            <person name="Du Z.-J."/>
        </authorList>
    </citation>
    <scope>NUCLEOTIDE SEQUENCE [LARGE SCALE GENOMIC DNA]</scope>
    <source>
        <strain evidence="1 2">H1304</strain>
    </source>
</reference>
<proteinExistence type="predicted"/>
<dbReference type="Proteomes" id="UP000234881">
    <property type="component" value="Unassembled WGS sequence"/>
</dbReference>
<name>A0A2N5XNP4_9HYPH</name>
<evidence type="ECO:0000313" key="2">
    <source>
        <dbReference type="Proteomes" id="UP000234881"/>
    </source>
</evidence>